<keyword evidence="1" id="KW-0560">Oxidoreductase</keyword>
<comment type="caution">
    <text evidence="2">The sequence shown here is derived from an EMBL/GenBank/DDBJ whole genome shotgun (WGS) entry which is preliminary data.</text>
</comment>
<evidence type="ECO:0000313" key="3">
    <source>
        <dbReference type="Proteomes" id="UP001061958"/>
    </source>
</evidence>
<dbReference type="PANTHER" id="PTHR43157:SF73">
    <property type="entry name" value="WW DOMAIN-CONTAINING OXIDOREDUCTASE-LIKE PROTEIN"/>
    <property type="match status" value="1"/>
</dbReference>
<keyword evidence="3" id="KW-1185">Reference proteome</keyword>
<evidence type="ECO:0000256" key="1">
    <source>
        <dbReference type="ARBA" id="ARBA00023002"/>
    </source>
</evidence>
<reference evidence="2" key="2">
    <citation type="submission" date="2022-01" db="EMBL/GenBank/DDBJ databases">
        <authorList>
            <person name="Hirooka S."/>
            <person name="Miyagishima S.Y."/>
        </authorList>
    </citation>
    <scope>NUCLEOTIDE SEQUENCE</scope>
    <source>
        <strain evidence="2">NBRC 102759</strain>
    </source>
</reference>
<sequence length="361" mass="40543">MALVQFDTLKVFLKKPLVTLDVCLDFLSGRWKLTNCAKIEGTSLMNKTVLITGCNTGIGYATCLQLARAQARLLICCRTLQKSIATADRLKRELGIHDQNRFICFAADMENLNAIKTLAKEITQLNEPIHFVILNAGIMQAANKKLTRNGLELHFAVNHMSHFLLTYLLIPQLIRSAPSRIIVVTSNAYEYGKVEQLADHRFQSSPYIAVAAYAQSKLANLLFAYELKKLLKDKGVDVFALHPGAVLSDIYREEWLLHAPILGSLTRRVLSFVMKTPQEGGRTITALVDDSPCSSTRRGSHFDVYLSNLYWKDCKPHPVNSKLVNSVSAEFLWRLSVSILEDLGILNDKSLEIEEFCEKTL</sequence>
<accession>A0A9C7Q452</accession>
<gene>
    <name evidence="2" type="ORF">GpartN1_g7471.t1</name>
</gene>
<dbReference type="Pfam" id="PF00106">
    <property type="entry name" value="adh_short"/>
    <property type="match status" value="1"/>
</dbReference>
<organism evidence="2 3">
    <name type="scientific">Galdieria partita</name>
    <dbReference type="NCBI Taxonomy" id="83374"/>
    <lineage>
        <taxon>Eukaryota</taxon>
        <taxon>Rhodophyta</taxon>
        <taxon>Bangiophyceae</taxon>
        <taxon>Galdieriales</taxon>
        <taxon>Galdieriaceae</taxon>
        <taxon>Galdieria</taxon>
    </lineage>
</organism>
<evidence type="ECO:0000313" key="2">
    <source>
        <dbReference type="EMBL" id="GJQ15680.1"/>
    </source>
</evidence>
<protein>
    <submittedName>
        <fullName evidence="2">Uncharacterized protein</fullName>
    </submittedName>
</protein>
<reference evidence="2" key="1">
    <citation type="journal article" date="2022" name="Proc. Natl. Acad. Sci. U.S.A.">
        <title>Life cycle and functional genomics of the unicellular red alga Galdieria for elucidating algal and plant evolution and industrial use.</title>
        <authorList>
            <person name="Hirooka S."/>
            <person name="Itabashi T."/>
            <person name="Ichinose T.M."/>
            <person name="Onuma R."/>
            <person name="Fujiwara T."/>
            <person name="Yamashita S."/>
            <person name="Jong L.W."/>
            <person name="Tomita R."/>
            <person name="Iwane A.H."/>
            <person name="Miyagishima S.Y."/>
        </authorList>
    </citation>
    <scope>NUCLEOTIDE SEQUENCE</scope>
    <source>
        <strain evidence="2">NBRC 102759</strain>
    </source>
</reference>
<dbReference type="SUPFAM" id="SSF51735">
    <property type="entry name" value="NAD(P)-binding Rossmann-fold domains"/>
    <property type="match status" value="1"/>
</dbReference>
<name>A0A9C7Q452_9RHOD</name>
<dbReference type="Gene3D" id="3.40.50.720">
    <property type="entry name" value="NAD(P)-binding Rossmann-like Domain"/>
    <property type="match status" value="1"/>
</dbReference>
<dbReference type="PRINTS" id="PR00081">
    <property type="entry name" value="GDHRDH"/>
</dbReference>
<dbReference type="GO" id="GO:0016491">
    <property type="term" value="F:oxidoreductase activity"/>
    <property type="evidence" value="ECO:0007669"/>
    <property type="project" value="UniProtKB-KW"/>
</dbReference>
<dbReference type="OrthoDB" id="1456at2759"/>
<dbReference type="Proteomes" id="UP001061958">
    <property type="component" value="Unassembled WGS sequence"/>
</dbReference>
<dbReference type="AlphaFoldDB" id="A0A9C7Q452"/>
<proteinExistence type="predicted"/>
<dbReference type="EMBL" id="BQMJ01000073">
    <property type="protein sequence ID" value="GJQ15680.1"/>
    <property type="molecule type" value="Genomic_DNA"/>
</dbReference>
<dbReference type="InterPro" id="IPR036291">
    <property type="entry name" value="NAD(P)-bd_dom_sf"/>
</dbReference>
<dbReference type="PANTHER" id="PTHR43157">
    <property type="entry name" value="PHOSPHATIDYLINOSITOL-GLYCAN BIOSYNTHESIS CLASS F PROTEIN-RELATED"/>
    <property type="match status" value="1"/>
</dbReference>
<dbReference type="InterPro" id="IPR002347">
    <property type="entry name" value="SDR_fam"/>
</dbReference>